<comment type="caution">
    <text evidence="2">The sequence shown here is derived from an EMBL/GenBank/DDBJ whole genome shotgun (WGS) entry which is preliminary data.</text>
</comment>
<feature type="compositionally biased region" description="Low complexity" evidence="1">
    <location>
        <begin position="100"/>
        <end position="113"/>
    </location>
</feature>
<evidence type="ECO:0000313" key="3">
    <source>
        <dbReference type="Proteomes" id="UP000220922"/>
    </source>
</evidence>
<accession>A0A2H3KQN1</accession>
<reference evidence="2 3" key="1">
    <citation type="submission" date="2016-05" db="EMBL/GenBank/DDBJ databases">
        <authorList>
            <person name="Lavstsen T."/>
            <person name="Jespersen J.S."/>
        </authorList>
    </citation>
    <scope>NUCLEOTIDE SEQUENCE [LARGE SCALE GENOMIC DNA]</scope>
    <source>
        <strain evidence="2 3">B7-9</strain>
    </source>
</reference>
<dbReference type="EMBL" id="LYXE01000032">
    <property type="protein sequence ID" value="PDW00652.1"/>
    <property type="molecule type" value="Genomic_DNA"/>
</dbReference>
<protein>
    <submittedName>
        <fullName evidence="2">Uncharacterized protein</fullName>
    </submittedName>
</protein>
<name>A0A2H3KQN1_9CHLR</name>
<feature type="region of interest" description="Disordered" evidence="1">
    <location>
        <begin position="95"/>
        <end position="131"/>
    </location>
</feature>
<organism evidence="2 3">
    <name type="scientific">Candidatus Chloroploca asiatica</name>
    <dbReference type="NCBI Taxonomy" id="1506545"/>
    <lineage>
        <taxon>Bacteria</taxon>
        <taxon>Bacillati</taxon>
        <taxon>Chloroflexota</taxon>
        <taxon>Chloroflexia</taxon>
        <taxon>Chloroflexales</taxon>
        <taxon>Chloroflexineae</taxon>
        <taxon>Oscillochloridaceae</taxon>
        <taxon>Candidatus Chloroploca</taxon>
    </lineage>
</organism>
<evidence type="ECO:0000313" key="2">
    <source>
        <dbReference type="EMBL" id="PDW00652.1"/>
    </source>
</evidence>
<dbReference type="Proteomes" id="UP000220922">
    <property type="component" value="Unassembled WGS sequence"/>
</dbReference>
<evidence type="ECO:0000256" key="1">
    <source>
        <dbReference type="SAM" id="MobiDB-lite"/>
    </source>
</evidence>
<gene>
    <name evidence="2" type="ORF">A9Q02_21585</name>
</gene>
<keyword evidence="3" id="KW-1185">Reference proteome</keyword>
<dbReference type="AlphaFoldDB" id="A0A2H3KQN1"/>
<sequence length="221" mass="23744">MLTQRRNGTPVFASVHEPFAPLRLCVKKTTRTFAPVRRCVKKTTRTFAPVRQKTHHTNESPYQRRIPMTQTPPPTDDTQTLSFMPFDLGETIAPPPSAAAPPARETTPITTARSNKRSQRPAAKTTMPPTPAALVRLEITPPPALPELPPLQRAAVRTALCQALAAQAHTDLQALLASQPDDQTEPSLAIPPARLAAAARLLSASPALNAAVTLLALEATA</sequence>
<feature type="region of interest" description="Disordered" evidence="1">
    <location>
        <begin position="51"/>
        <end position="75"/>
    </location>
</feature>
<proteinExistence type="predicted"/>